<comment type="caution">
    <text evidence="1">The sequence shown here is derived from an EMBL/GenBank/DDBJ whole genome shotgun (WGS) entry which is preliminary data.</text>
</comment>
<protein>
    <submittedName>
        <fullName evidence="1">Uncharacterized protein</fullName>
    </submittedName>
</protein>
<proteinExistence type="predicted"/>
<reference evidence="1" key="1">
    <citation type="submission" date="2019-08" db="EMBL/GenBank/DDBJ databases">
        <authorList>
            <person name="Kucharzyk K."/>
            <person name="Murdoch R.W."/>
            <person name="Higgins S."/>
            <person name="Loffler F."/>
        </authorList>
    </citation>
    <scope>NUCLEOTIDE SEQUENCE</scope>
</reference>
<name>A0A645HAE7_9ZZZZ</name>
<gene>
    <name evidence="1" type="ORF">SDC9_183512</name>
</gene>
<evidence type="ECO:0000313" key="1">
    <source>
        <dbReference type="EMBL" id="MPN36007.1"/>
    </source>
</evidence>
<dbReference type="AlphaFoldDB" id="A0A645HAE7"/>
<sequence>MHLRRFIVTAANDVHHHKIAKQYSHTQQGRHRNAAAQVGHNDPQIRLQFARAQQLGGLDEPVGADGVEAVANAAVHIGQHQHTVSAGQH</sequence>
<accession>A0A645HAE7</accession>
<organism evidence="1">
    <name type="scientific">bioreactor metagenome</name>
    <dbReference type="NCBI Taxonomy" id="1076179"/>
    <lineage>
        <taxon>unclassified sequences</taxon>
        <taxon>metagenomes</taxon>
        <taxon>ecological metagenomes</taxon>
    </lineage>
</organism>
<dbReference type="EMBL" id="VSSQ01089912">
    <property type="protein sequence ID" value="MPN36007.1"/>
    <property type="molecule type" value="Genomic_DNA"/>
</dbReference>